<name>I0ETY5_HELCM</name>
<proteinExistence type="predicted"/>
<protein>
    <submittedName>
        <fullName evidence="1">Uncharacterized protein</fullName>
    </submittedName>
</protein>
<gene>
    <name evidence="1" type="ordered locus">HCD_07045</name>
</gene>
<dbReference type="AlphaFoldDB" id="I0ETY5"/>
<organism evidence="1 2">
    <name type="scientific">Helicobacter cetorum (strain ATCC BAA-540 / CCUG 52418 / MIT 99-5656)</name>
    <dbReference type="NCBI Taxonomy" id="1163745"/>
    <lineage>
        <taxon>Bacteria</taxon>
        <taxon>Pseudomonadati</taxon>
        <taxon>Campylobacterota</taxon>
        <taxon>Epsilonproteobacteria</taxon>
        <taxon>Campylobacterales</taxon>
        <taxon>Helicobacteraceae</taxon>
        <taxon>Helicobacter</taxon>
    </lineage>
</organism>
<dbReference type="Proteomes" id="UP000005013">
    <property type="component" value="Chromosome"/>
</dbReference>
<sequence length="51" mass="5840">MNFLLPNIGVLKTTDNMILGASFETTPSFKVPMAMKEWCDNLNYKMQTLQI</sequence>
<accession>I0ETY5</accession>
<dbReference type="PATRIC" id="fig|1163745.3.peg.1484"/>
<dbReference type="KEGG" id="hcm:HCD_07045"/>
<keyword evidence="2" id="KW-1185">Reference proteome</keyword>
<dbReference type="InterPro" id="IPR036597">
    <property type="entry name" value="Fido-like_dom_sf"/>
</dbReference>
<reference evidence="1 2" key="1">
    <citation type="journal article" date="2013" name="PLoS ONE">
        <title>Sequence Divergence and Conservation in Genomes ofHelicobacter cetorum Strains from a Dolphin and a Whale.</title>
        <authorList>
            <person name="Kersulyte D."/>
            <person name="Rossi M."/>
            <person name="Berg D.E."/>
        </authorList>
    </citation>
    <scope>NUCLEOTIDE SEQUENCE [LARGE SCALE GENOMIC DNA]</scope>
    <source>
        <strain evidence="1 2">MIT 99-5656</strain>
    </source>
</reference>
<evidence type="ECO:0000313" key="1">
    <source>
        <dbReference type="EMBL" id="AFI06404.1"/>
    </source>
</evidence>
<dbReference type="SUPFAM" id="SSF140931">
    <property type="entry name" value="Fic-like"/>
    <property type="match status" value="1"/>
</dbReference>
<dbReference type="EMBL" id="CP003481">
    <property type="protein sequence ID" value="AFI06404.1"/>
    <property type="molecule type" value="Genomic_DNA"/>
</dbReference>
<evidence type="ECO:0000313" key="2">
    <source>
        <dbReference type="Proteomes" id="UP000005013"/>
    </source>
</evidence>
<dbReference type="HOGENOM" id="CLU_3099524_0_0_7"/>